<dbReference type="Gene3D" id="2.130.10.10">
    <property type="entry name" value="YVTN repeat-like/Quinoprotein amine dehydrogenase"/>
    <property type="match status" value="1"/>
</dbReference>
<keyword evidence="3" id="KW-0677">Repeat</keyword>
<sequence>MRARPEFHNRDPSLVRKYRGEDTGRQGTHAICNTYRSRALANHIDLNLQPLGYNSVVWSQAENGDPLVCITGNSQIRVFNVKTSKLETTLIGHGDNINDLAVSPIDPTILASCGTDHSVRLWSLQPIHKDKPLAAICHGQGHKDEVLTIAYHRKGRYLLSGGMDTKINLWAIPDDLKEHPGTDKPAMIHYPHFSTTEIHTDFVDCIQWYNDLILSHACRENKIIIWAIDGFNSDRTVIPPAPIPTSSAVNSRTPVTISTNSTSSTRSAWSGRFQRLLQFDLPHTNQFYIRFSIFHELGYHPVLVAGNERSKAFFWDLQRLEQSSTGEDGPQHERAKGLPRHVREESTISTASSISSVGSATTTTKIKLKKVKGQPPDRGICDPFHSINAHKVIEIPKYNAFAFRHFAWSRDGQWCVGVGDCGFINVFHRWEKGVPPPKTDSEVDAAIQQRP</sequence>
<gene>
    <name evidence="7" type="ORF">N0V83_010271</name>
</gene>
<name>A0A9W8XYL8_9PLEO</name>
<keyword evidence="8" id="KW-1185">Reference proteome</keyword>
<dbReference type="InterPro" id="IPR036322">
    <property type="entry name" value="WD40_repeat_dom_sf"/>
</dbReference>
<evidence type="ECO:0000256" key="5">
    <source>
        <dbReference type="ARBA" id="ARBA00023163"/>
    </source>
</evidence>
<protein>
    <recommendedName>
        <fullName evidence="9">WD40 repeat-like protein</fullName>
    </recommendedName>
</protein>
<keyword evidence="2 6" id="KW-0853">WD repeat</keyword>
<dbReference type="InterPro" id="IPR051243">
    <property type="entry name" value="PcG_WD-repeat"/>
</dbReference>
<feature type="repeat" description="WD" evidence="6">
    <location>
        <begin position="139"/>
        <end position="170"/>
    </location>
</feature>
<dbReference type="Pfam" id="PF00400">
    <property type="entry name" value="WD40"/>
    <property type="match status" value="2"/>
</dbReference>
<organism evidence="7 8">
    <name type="scientific">Neocucurbitaria cava</name>
    <dbReference type="NCBI Taxonomy" id="798079"/>
    <lineage>
        <taxon>Eukaryota</taxon>
        <taxon>Fungi</taxon>
        <taxon>Dikarya</taxon>
        <taxon>Ascomycota</taxon>
        <taxon>Pezizomycotina</taxon>
        <taxon>Dothideomycetes</taxon>
        <taxon>Pleosporomycetidae</taxon>
        <taxon>Pleosporales</taxon>
        <taxon>Pleosporineae</taxon>
        <taxon>Cucurbitariaceae</taxon>
        <taxon>Neocucurbitaria</taxon>
    </lineage>
</organism>
<keyword evidence="4" id="KW-0805">Transcription regulation</keyword>
<dbReference type="AlphaFoldDB" id="A0A9W8XYL8"/>
<accession>A0A9W8XYL8</accession>
<dbReference type="SMART" id="SM00320">
    <property type="entry name" value="WD40"/>
    <property type="match status" value="4"/>
</dbReference>
<dbReference type="SUPFAM" id="SSF50978">
    <property type="entry name" value="WD40 repeat-like"/>
    <property type="match status" value="1"/>
</dbReference>
<evidence type="ECO:0000256" key="6">
    <source>
        <dbReference type="PROSITE-ProRule" id="PRU00221"/>
    </source>
</evidence>
<reference evidence="7" key="1">
    <citation type="submission" date="2022-10" db="EMBL/GenBank/DDBJ databases">
        <title>Tapping the CABI collections for fungal endophytes: first genome assemblies for Collariella, Neodidymelliopsis, Ascochyta clinopodiicola, Didymella pomorum, Didymosphaeria variabile, Neocosmospora piperis and Neocucurbitaria cava.</title>
        <authorList>
            <person name="Hill R."/>
        </authorList>
    </citation>
    <scope>NUCLEOTIDE SEQUENCE</scope>
    <source>
        <strain evidence="7">IMI 356814</strain>
    </source>
</reference>
<comment type="caution">
    <text evidence="7">The sequence shown here is derived from an EMBL/GenBank/DDBJ whole genome shotgun (WGS) entry which is preliminary data.</text>
</comment>
<evidence type="ECO:0000256" key="1">
    <source>
        <dbReference type="ARBA" id="ARBA00008075"/>
    </source>
</evidence>
<evidence type="ECO:0000313" key="8">
    <source>
        <dbReference type="Proteomes" id="UP001140560"/>
    </source>
</evidence>
<evidence type="ECO:0000256" key="4">
    <source>
        <dbReference type="ARBA" id="ARBA00023015"/>
    </source>
</evidence>
<evidence type="ECO:0008006" key="9">
    <source>
        <dbReference type="Google" id="ProtNLM"/>
    </source>
</evidence>
<evidence type="ECO:0000256" key="2">
    <source>
        <dbReference type="ARBA" id="ARBA00022574"/>
    </source>
</evidence>
<keyword evidence="5" id="KW-0804">Transcription</keyword>
<dbReference type="InterPro" id="IPR001680">
    <property type="entry name" value="WD40_rpt"/>
</dbReference>
<feature type="repeat" description="WD" evidence="6">
    <location>
        <begin position="90"/>
        <end position="125"/>
    </location>
</feature>
<dbReference type="PROSITE" id="PS50082">
    <property type="entry name" value="WD_REPEATS_2"/>
    <property type="match status" value="2"/>
</dbReference>
<dbReference type="PROSITE" id="PS50294">
    <property type="entry name" value="WD_REPEATS_REGION"/>
    <property type="match status" value="2"/>
</dbReference>
<evidence type="ECO:0000256" key="3">
    <source>
        <dbReference type="ARBA" id="ARBA00022737"/>
    </source>
</evidence>
<evidence type="ECO:0000313" key="7">
    <source>
        <dbReference type="EMBL" id="KAJ4363151.1"/>
    </source>
</evidence>
<dbReference type="PANTHER" id="PTHR10253">
    <property type="entry name" value="POLYCOMB PROTEIN"/>
    <property type="match status" value="1"/>
</dbReference>
<comment type="similarity">
    <text evidence="1">Belongs to the WD repeat ESC family.</text>
</comment>
<dbReference type="InterPro" id="IPR015943">
    <property type="entry name" value="WD40/YVTN_repeat-like_dom_sf"/>
</dbReference>
<dbReference type="Proteomes" id="UP001140560">
    <property type="component" value="Unassembled WGS sequence"/>
</dbReference>
<dbReference type="EMBL" id="JAPEUY010000020">
    <property type="protein sequence ID" value="KAJ4363151.1"/>
    <property type="molecule type" value="Genomic_DNA"/>
</dbReference>
<dbReference type="OrthoDB" id="7318948at2759"/>
<proteinExistence type="inferred from homology"/>